<dbReference type="Pfam" id="PF00557">
    <property type="entry name" value="Peptidase_M24"/>
    <property type="match status" value="1"/>
</dbReference>
<dbReference type="InterPro" id="IPR000587">
    <property type="entry name" value="Creatinase_N"/>
</dbReference>
<dbReference type="AlphaFoldDB" id="A0A9P1BFZ3"/>
<dbReference type="CDD" id="cd01085">
    <property type="entry name" value="APP"/>
    <property type="match status" value="1"/>
</dbReference>
<dbReference type="SUPFAM" id="SSF53092">
    <property type="entry name" value="Creatinase/prolidase N-terminal domain"/>
    <property type="match status" value="1"/>
</dbReference>
<dbReference type="InterPro" id="IPR029149">
    <property type="entry name" value="Creatin/AminoP/Spt16_N"/>
</dbReference>
<feature type="domain" description="Creatinase N-terminal" evidence="5">
    <location>
        <begin position="109"/>
        <end position="235"/>
    </location>
</feature>
<dbReference type="Pfam" id="PF16189">
    <property type="entry name" value="Creatinase_N_2"/>
    <property type="match status" value="1"/>
</dbReference>
<evidence type="ECO:0000256" key="1">
    <source>
        <dbReference type="ARBA" id="ARBA00008766"/>
    </source>
</evidence>
<dbReference type="Pfam" id="PF16188">
    <property type="entry name" value="Peptidase_M24_C"/>
    <property type="match status" value="1"/>
</dbReference>
<keyword evidence="2" id="KW-0479">Metal-binding</keyword>
<accession>A0A9P1BFZ3</accession>
<feature type="domain" description="Peptidase M24 C-terminal" evidence="6">
    <location>
        <begin position="636"/>
        <end position="699"/>
    </location>
</feature>
<dbReference type="Gene3D" id="3.40.350.10">
    <property type="entry name" value="Creatinase/prolidase N-terminal domain"/>
    <property type="match status" value="2"/>
</dbReference>
<evidence type="ECO:0000313" key="7">
    <source>
        <dbReference type="EMBL" id="CAI3972707.1"/>
    </source>
</evidence>
<evidence type="ECO:0000256" key="3">
    <source>
        <dbReference type="ARBA" id="ARBA00022801"/>
    </source>
</evidence>
<proteinExistence type="inferred from homology"/>
<sequence length="739" mass="81146">MKLQSFVLSYHSASPTSFCHGHSEWERAIRYRSAIALQTREGSRGLHAFRRFEGPVLCRAGRLQALHRVGLATATVAFSLASVWRHRVSSRRLCQLRSAAEDAETLVAFRGVLKQHSLQAYIVPTDDPHMSEVPPDCFARRKFLTGFTGSAGSAVVTGSEALLWTDGRYFQQASLELSSSWKLMKSGLPSTPSLGDWLANNLQKGDVVGIDPNVHPATWARELQTKLEKVGVELRALTPNLVDEIWVQRPAWPSAAVRVHPFEFAGATVADKLTKVRDELSKKQVDLLAVTSLDEVAYLFNIRGGDVHRTPVVLAYGMVELNRATVFLDHGKLAPEVLSHLKDAEVEVRAYEDFASTLQTKARDGCKVWMDIQRSNYGLFLAMGASGPKETQASPVASMKVRKNESELAGMVAAHRRDGAAMCVALSELEFLMQSHQPVTEMDVDHIVTAARAKQHGYLDNSFDTIAGFGANGAIVHYVAQASNAATLSTDSFLLLDSGAQYVDGTTDVTRTVHFGAPTAEERELFTRVLKAHIGLATAVFPGDVPCFVLDAFARQPLWAVGHDYRHGTGHGVGAALAVHEMPPYVGQKWEKQDALQAGMIVSNEPGLYLEGRFGIRIENLMLVVEKASLGKSKSFLGLIPITLIPIQRSLIDISLLSDFELEYLNAYHERVRHEIGPMLAGGEHEKALTWLHRQTDPFVRETEEFRCLEQARQAAGLDGVDVAGSADAMQKKHCGAAR</sequence>
<dbReference type="EMBL" id="CAMXCT030000028">
    <property type="protein sequence ID" value="CAL4760019.1"/>
    <property type="molecule type" value="Genomic_DNA"/>
</dbReference>
<comment type="caution">
    <text evidence="7">The sequence shown here is derived from an EMBL/GenBank/DDBJ whole genome shotgun (WGS) entry which is preliminary data.</text>
</comment>
<dbReference type="GO" id="GO:0005737">
    <property type="term" value="C:cytoplasm"/>
    <property type="evidence" value="ECO:0007669"/>
    <property type="project" value="UniProtKB-ARBA"/>
</dbReference>
<keyword evidence="8" id="KW-0645">Protease</keyword>
<dbReference type="Proteomes" id="UP001152797">
    <property type="component" value="Unassembled WGS sequence"/>
</dbReference>
<organism evidence="7">
    <name type="scientific">Cladocopium goreaui</name>
    <dbReference type="NCBI Taxonomy" id="2562237"/>
    <lineage>
        <taxon>Eukaryota</taxon>
        <taxon>Sar</taxon>
        <taxon>Alveolata</taxon>
        <taxon>Dinophyceae</taxon>
        <taxon>Suessiales</taxon>
        <taxon>Symbiodiniaceae</taxon>
        <taxon>Cladocopium</taxon>
    </lineage>
</organism>
<evidence type="ECO:0000259" key="6">
    <source>
        <dbReference type="Pfam" id="PF16188"/>
    </source>
</evidence>
<dbReference type="GO" id="GO:0070006">
    <property type="term" value="F:metalloaminopeptidase activity"/>
    <property type="evidence" value="ECO:0007669"/>
    <property type="project" value="InterPro"/>
</dbReference>
<evidence type="ECO:0000313" key="8">
    <source>
        <dbReference type="EMBL" id="CAL4760019.1"/>
    </source>
</evidence>
<dbReference type="EMBL" id="CAMXCT020000028">
    <property type="protein sequence ID" value="CAL1126082.1"/>
    <property type="molecule type" value="Genomic_DNA"/>
</dbReference>
<protein>
    <submittedName>
        <fullName evidence="8">Aminopeptidase P2 (AtAPP2)</fullName>
    </submittedName>
</protein>
<evidence type="ECO:0000259" key="5">
    <source>
        <dbReference type="Pfam" id="PF01321"/>
    </source>
</evidence>
<dbReference type="FunFam" id="3.40.350.10:FF:000003">
    <property type="entry name" value="Xaa-pro aminopeptidase P"/>
    <property type="match status" value="1"/>
</dbReference>
<gene>
    <name evidence="7" type="ORF">C1SCF055_LOCUS1268</name>
</gene>
<dbReference type="InterPro" id="IPR000994">
    <property type="entry name" value="Pept_M24"/>
</dbReference>
<dbReference type="PANTHER" id="PTHR43763:SF6">
    <property type="entry name" value="XAA-PRO AMINOPEPTIDASE 1"/>
    <property type="match status" value="1"/>
</dbReference>
<dbReference type="InterPro" id="IPR032416">
    <property type="entry name" value="Peptidase_M24_C"/>
</dbReference>
<dbReference type="Pfam" id="PF01321">
    <property type="entry name" value="Creatinase_N"/>
    <property type="match status" value="1"/>
</dbReference>
<evidence type="ECO:0000313" key="9">
    <source>
        <dbReference type="Proteomes" id="UP001152797"/>
    </source>
</evidence>
<dbReference type="OrthoDB" id="9995434at2759"/>
<dbReference type="InterPro" id="IPR050422">
    <property type="entry name" value="X-Pro_aminopeptidase_P"/>
</dbReference>
<dbReference type="InterPro" id="IPR036005">
    <property type="entry name" value="Creatinase/aminopeptidase-like"/>
</dbReference>
<dbReference type="GO" id="GO:0046872">
    <property type="term" value="F:metal ion binding"/>
    <property type="evidence" value="ECO:0007669"/>
    <property type="project" value="UniProtKB-KW"/>
</dbReference>
<comment type="similarity">
    <text evidence="1">Belongs to the peptidase M24B family.</text>
</comment>
<keyword evidence="9" id="KW-1185">Reference proteome</keyword>
<evidence type="ECO:0000256" key="2">
    <source>
        <dbReference type="ARBA" id="ARBA00022723"/>
    </source>
</evidence>
<reference evidence="7" key="1">
    <citation type="submission" date="2022-10" db="EMBL/GenBank/DDBJ databases">
        <authorList>
            <person name="Chen Y."/>
            <person name="Dougan E. K."/>
            <person name="Chan C."/>
            <person name="Rhodes N."/>
            <person name="Thang M."/>
        </authorList>
    </citation>
    <scope>NUCLEOTIDE SEQUENCE</scope>
</reference>
<keyword evidence="8" id="KW-0031">Aminopeptidase</keyword>
<name>A0A9P1BFZ3_9DINO</name>
<dbReference type="PANTHER" id="PTHR43763">
    <property type="entry name" value="XAA-PRO AMINOPEPTIDASE 1"/>
    <property type="match status" value="1"/>
</dbReference>
<evidence type="ECO:0000259" key="4">
    <source>
        <dbReference type="Pfam" id="PF00557"/>
    </source>
</evidence>
<dbReference type="SUPFAM" id="SSF55920">
    <property type="entry name" value="Creatinase/aminopeptidase"/>
    <property type="match status" value="1"/>
</dbReference>
<dbReference type="InterPro" id="IPR033740">
    <property type="entry name" value="Pept_M24B"/>
</dbReference>
<keyword evidence="3" id="KW-0378">Hydrolase</keyword>
<dbReference type="FunFam" id="3.90.230.10:FF:000009">
    <property type="entry name" value="xaa-Pro aminopeptidase 2"/>
    <property type="match status" value="1"/>
</dbReference>
<dbReference type="Gene3D" id="3.90.230.10">
    <property type="entry name" value="Creatinase/methionine aminopeptidase superfamily"/>
    <property type="match status" value="1"/>
</dbReference>
<dbReference type="EMBL" id="CAMXCT010000028">
    <property type="protein sequence ID" value="CAI3972707.1"/>
    <property type="molecule type" value="Genomic_DNA"/>
</dbReference>
<feature type="domain" description="Peptidase M24" evidence="4">
    <location>
        <begin position="411"/>
        <end position="626"/>
    </location>
</feature>
<reference evidence="8 9" key="2">
    <citation type="submission" date="2024-05" db="EMBL/GenBank/DDBJ databases">
        <authorList>
            <person name="Chen Y."/>
            <person name="Shah S."/>
            <person name="Dougan E. K."/>
            <person name="Thang M."/>
            <person name="Chan C."/>
        </authorList>
    </citation>
    <scope>NUCLEOTIDE SEQUENCE [LARGE SCALE GENOMIC DNA]</scope>
</reference>